<name>A0A4Y9VUT6_9PROT</name>
<comment type="caution">
    <text evidence="3">The sequence shown here is derived from an EMBL/GenBank/DDBJ whole genome shotgun (WGS) entry which is preliminary data.</text>
</comment>
<gene>
    <name evidence="3" type="ORF">C3Y98_01635</name>
</gene>
<dbReference type="Proteomes" id="UP000297706">
    <property type="component" value="Unassembled WGS sequence"/>
</dbReference>
<evidence type="ECO:0000256" key="1">
    <source>
        <dbReference type="SAM" id="Phobius"/>
    </source>
</evidence>
<dbReference type="OrthoDB" id="8707694at2"/>
<keyword evidence="1" id="KW-1133">Transmembrane helix</keyword>
<evidence type="ECO:0000259" key="2">
    <source>
        <dbReference type="PROSITE" id="PS50234"/>
    </source>
</evidence>
<reference evidence="3 4" key="1">
    <citation type="submission" date="2018-02" db="EMBL/GenBank/DDBJ databases">
        <title>A novel lanthanide dependent methylotroph, Methylotenera sp. La3113.</title>
        <authorList>
            <person name="Lv H."/>
            <person name="Tani A."/>
        </authorList>
    </citation>
    <scope>NUCLEOTIDE SEQUENCE [LARGE SCALE GENOMIC DNA]</scope>
    <source>
        <strain evidence="3 4">La3113</strain>
    </source>
</reference>
<dbReference type="CDD" id="cd00198">
    <property type="entry name" value="vWFA"/>
    <property type="match status" value="1"/>
</dbReference>
<dbReference type="PROSITE" id="PS50234">
    <property type="entry name" value="VWFA"/>
    <property type="match status" value="1"/>
</dbReference>
<keyword evidence="1" id="KW-0472">Membrane</keyword>
<keyword evidence="4" id="KW-1185">Reference proteome</keyword>
<dbReference type="SUPFAM" id="SSF53300">
    <property type="entry name" value="vWA-like"/>
    <property type="match status" value="1"/>
</dbReference>
<dbReference type="InterPro" id="IPR036465">
    <property type="entry name" value="vWFA_dom_sf"/>
</dbReference>
<accession>A0A4Y9VUT6</accession>
<feature type="domain" description="VWFA" evidence="2">
    <location>
        <begin position="145"/>
        <end position="288"/>
    </location>
</feature>
<evidence type="ECO:0000313" key="3">
    <source>
        <dbReference type="EMBL" id="TFW73084.1"/>
    </source>
</evidence>
<dbReference type="InterPro" id="IPR002035">
    <property type="entry name" value="VWF_A"/>
</dbReference>
<protein>
    <recommendedName>
        <fullName evidence="2">VWFA domain-containing protein</fullName>
    </recommendedName>
</protein>
<sequence>MKLYYPHSNKGQIAIIVAITLVVLIGMVGLAVDSGRGYGVKAKLSAAVDAAAIAAARGLTVGDDDAERIANAQVAAQKFFNGNFPNNYLGSTPTSLSTTAVHKVDGYWQVNVTATANMPTTFMRVLGQNELTLNAAGEVVRRDVDIVLVMDTSGSIGSAMAGLKNCAKNSFVNKFIEGPGGDRLGLVSFASGAVLDVPINKDVTRGFSKTQMNNAIDAFTSSGWTGSAEGMRRALNEINAIPPSLRSSLRVIVFFSDGAPNALPATFDRLSGTPNPVSGDLESETSGVATARATELYREDRRDTLRASYNNINVLRNTGFNITGVGDIPLASYNGARTLTGSPITNTRCNVNKAARNMVENAANTARNQGIYVHSAALGAAVNNPETNFSGGCSTNSEVGVTILKRLANTTDSTSYNAAQPTGIYVSAATIAQCDDAFSKIASEILRLTK</sequence>
<dbReference type="SMART" id="SM00327">
    <property type="entry name" value="VWA"/>
    <property type="match status" value="1"/>
</dbReference>
<feature type="transmembrane region" description="Helical" evidence="1">
    <location>
        <begin position="12"/>
        <end position="32"/>
    </location>
</feature>
<dbReference type="AlphaFoldDB" id="A0A4Y9VUT6"/>
<dbReference type="InterPro" id="IPR028087">
    <property type="entry name" value="Tad_N"/>
</dbReference>
<organism evidence="3 4">
    <name type="scientific">Methylotenera oryzisoli</name>
    <dbReference type="NCBI Taxonomy" id="2080758"/>
    <lineage>
        <taxon>Bacteria</taxon>
        <taxon>Pseudomonadati</taxon>
        <taxon>Pseudomonadota</taxon>
        <taxon>Betaproteobacteria</taxon>
        <taxon>Nitrosomonadales</taxon>
        <taxon>Methylophilaceae</taxon>
        <taxon>Methylotenera</taxon>
    </lineage>
</organism>
<dbReference type="Gene3D" id="3.40.50.410">
    <property type="entry name" value="von Willebrand factor, type A domain"/>
    <property type="match status" value="1"/>
</dbReference>
<proteinExistence type="predicted"/>
<evidence type="ECO:0000313" key="4">
    <source>
        <dbReference type="Proteomes" id="UP000297706"/>
    </source>
</evidence>
<dbReference type="EMBL" id="PQVH01000002">
    <property type="protein sequence ID" value="TFW73084.1"/>
    <property type="molecule type" value="Genomic_DNA"/>
</dbReference>
<keyword evidence="1" id="KW-0812">Transmembrane</keyword>
<dbReference type="Pfam" id="PF00092">
    <property type="entry name" value="VWA"/>
    <property type="match status" value="1"/>
</dbReference>
<dbReference type="RefSeq" id="WP_135276394.1">
    <property type="nucleotide sequence ID" value="NZ_PQVH01000002.1"/>
</dbReference>
<dbReference type="Pfam" id="PF13400">
    <property type="entry name" value="Tad"/>
    <property type="match status" value="1"/>
</dbReference>